<evidence type="ECO:0000256" key="2">
    <source>
        <dbReference type="SAM" id="Phobius"/>
    </source>
</evidence>
<reference evidence="3" key="1">
    <citation type="journal article" date="2020" name="Stud. Mycol.">
        <title>101 Dothideomycetes genomes: a test case for predicting lifestyles and emergence of pathogens.</title>
        <authorList>
            <person name="Haridas S."/>
            <person name="Albert R."/>
            <person name="Binder M."/>
            <person name="Bloem J."/>
            <person name="Labutti K."/>
            <person name="Salamov A."/>
            <person name="Andreopoulos B."/>
            <person name="Baker S."/>
            <person name="Barry K."/>
            <person name="Bills G."/>
            <person name="Bluhm B."/>
            <person name="Cannon C."/>
            <person name="Castanera R."/>
            <person name="Culley D."/>
            <person name="Daum C."/>
            <person name="Ezra D."/>
            <person name="Gonzalez J."/>
            <person name="Henrissat B."/>
            <person name="Kuo A."/>
            <person name="Liang C."/>
            <person name="Lipzen A."/>
            <person name="Lutzoni F."/>
            <person name="Magnuson J."/>
            <person name="Mondo S."/>
            <person name="Nolan M."/>
            <person name="Ohm R."/>
            <person name="Pangilinan J."/>
            <person name="Park H.-J."/>
            <person name="Ramirez L."/>
            <person name="Alfaro M."/>
            <person name="Sun H."/>
            <person name="Tritt A."/>
            <person name="Yoshinaga Y."/>
            <person name="Zwiers L.-H."/>
            <person name="Turgeon B."/>
            <person name="Goodwin S."/>
            <person name="Spatafora J."/>
            <person name="Crous P."/>
            <person name="Grigoriev I."/>
        </authorList>
    </citation>
    <scope>NUCLEOTIDE SEQUENCE</scope>
    <source>
        <strain evidence="3">CBS 125425</strain>
    </source>
</reference>
<dbReference type="OrthoDB" id="5419608at2759"/>
<accession>A0A9P4QVU6</accession>
<evidence type="ECO:0000313" key="4">
    <source>
        <dbReference type="Proteomes" id="UP000799444"/>
    </source>
</evidence>
<gene>
    <name evidence="3" type="ORF">EJ04DRAFT_566324</name>
</gene>
<dbReference type="EMBL" id="ML996184">
    <property type="protein sequence ID" value="KAF2732034.1"/>
    <property type="molecule type" value="Genomic_DNA"/>
</dbReference>
<dbReference type="Proteomes" id="UP000799444">
    <property type="component" value="Unassembled WGS sequence"/>
</dbReference>
<feature type="region of interest" description="Disordered" evidence="1">
    <location>
        <begin position="405"/>
        <end position="514"/>
    </location>
</feature>
<evidence type="ECO:0000256" key="1">
    <source>
        <dbReference type="SAM" id="MobiDB-lite"/>
    </source>
</evidence>
<proteinExistence type="predicted"/>
<keyword evidence="2" id="KW-1133">Transmembrane helix</keyword>
<feature type="compositionally biased region" description="Polar residues" evidence="1">
    <location>
        <begin position="405"/>
        <end position="433"/>
    </location>
</feature>
<feature type="transmembrane region" description="Helical" evidence="2">
    <location>
        <begin position="199"/>
        <end position="223"/>
    </location>
</feature>
<dbReference type="AlphaFoldDB" id="A0A9P4QVU6"/>
<organism evidence="3 4">
    <name type="scientific">Polyplosphaeria fusca</name>
    <dbReference type="NCBI Taxonomy" id="682080"/>
    <lineage>
        <taxon>Eukaryota</taxon>
        <taxon>Fungi</taxon>
        <taxon>Dikarya</taxon>
        <taxon>Ascomycota</taxon>
        <taxon>Pezizomycotina</taxon>
        <taxon>Dothideomycetes</taxon>
        <taxon>Pleosporomycetidae</taxon>
        <taxon>Pleosporales</taxon>
        <taxon>Tetraplosphaeriaceae</taxon>
        <taxon>Polyplosphaeria</taxon>
    </lineage>
</organism>
<feature type="region of interest" description="Disordered" evidence="1">
    <location>
        <begin position="330"/>
        <end position="371"/>
    </location>
</feature>
<keyword evidence="4" id="KW-1185">Reference proteome</keyword>
<feature type="region of interest" description="Disordered" evidence="1">
    <location>
        <begin position="378"/>
        <end position="397"/>
    </location>
</feature>
<protein>
    <submittedName>
        <fullName evidence="3">Uncharacterized protein</fullName>
    </submittedName>
</protein>
<sequence length="514" mass="55291">MPTITPAPELASANELEQRDGPDAVSLAYVLLTAIPASLRQIAATNLPAVSSILWSEFLDDNRPDWFEDLPDDIQSYLVSQFGPKTAQPSALSTDSWVEPSWTNTWWSPSSSEAVESSNGDTSETAMTSQQTETTAAETTEATDSATMSESTASTSSRTIHTSGLSLTSELSVPSASPVDPLAPDASSSSEGLSRQQKIGIGVGVPLAIAGAAAVALACCFLLRRQRRKSQNGSQPPSSPGFIPRFSFQEKPADDLEHRPLNHHRNNSFQDMSGMTWDDDVIEPMQEQAHTKNGTSAYSQPIVPALFHTHSSNRARGKRTSYSSLHSVAEVTEPDENPESPILGRHASPRGSPIRPGASSSSPRRPSVIVPPIPTAATVKRKPVGSPPHQSPAAQAASDTLMRQTMGHNNQSPSSAAPFGNRTTVSSISSPYASPTEEHDARNPFSNNYSYVEDYGPEFNGGYVDVDDGLYGGHTSLSRYPEPKAARSDWPLRGSNNGRHKRNKSPLWDRVYEG</sequence>
<comment type="caution">
    <text evidence="3">The sequence shown here is derived from an EMBL/GenBank/DDBJ whole genome shotgun (WGS) entry which is preliminary data.</text>
</comment>
<keyword evidence="2" id="KW-0472">Membrane</keyword>
<feature type="compositionally biased region" description="Polar residues" evidence="1">
    <location>
        <begin position="158"/>
        <end position="175"/>
    </location>
</feature>
<feature type="compositionally biased region" description="Low complexity" evidence="1">
    <location>
        <begin position="349"/>
        <end position="368"/>
    </location>
</feature>
<keyword evidence="2" id="KW-0812">Transmembrane</keyword>
<evidence type="ECO:0000313" key="3">
    <source>
        <dbReference type="EMBL" id="KAF2732034.1"/>
    </source>
</evidence>
<feature type="region of interest" description="Disordered" evidence="1">
    <location>
        <begin position="227"/>
        <end position="247"/>
    </location>
</feature>
<feature type="compositionally biased region" description="Low complexity" evidence="1">
    <location>
        <begin position="108"/>
        <end position="157"/>
    </location>
</feature>
<name>A0A9P4QVU6_9PLEO</name>
<feature type="region of interest" description="Disordered" evidence="1">
    <location>
        <begin position="108"/>
        <end position="191"/>
    </location>
</feature>